<evidence type="ECO:0000256" key="6">
    <source>
        <dbReference type="ARBA" id="ARBA00022989"/>
    </source>
</evidence>
<dbReference type="EMBL" id="AFZX01000039">
    <property type="protein sequence ID" value="EHL07677.1"/>
    <property type="molecule type" value="Genomic_DNA"/>
</dbReference>
<feature type="transmembrane region" description="Helical" evidence="12">
    <location>
        <begin position="601"/>
        <end position="622"/>
    </location>
</feature>
<dbReference type="InterPro" id="IPR055344">
    <property type="entry name" value="SecD_SecF_C_bact"/>
</dbReference>
<comment type="caution">
    <text evidence="17">The sequence shown here is derived from an EMBL/GenBank/DDBJ whole genome shotgun (WGS) entry which is preliminary data.</text>
</comment>
<evidence type="ECO:0000256" key="8">
    <source>
        <dbReference type="ARBA" id="ARBA00023136"/>
    </source>
</evidence>
<dbReference type="GO" id="GO:0005886">
    <property type="term" value="C:plasma membrane"/>
    <property type="evidence" value="ECO:0007669"/>
    <property type="project" value="UniProtKB-SubCell"/>
</dbReference>
<comment type="subunit">
    <text evidence="13">Forms a complex with SecD. Part of the essential Sec protein translocation apparatus which comprises SecA, SecYEG and auxiliary proteins SecDF. Other proteins may also be involved.</text>
</comment>
<protein>
    <recommendedName>
        <fullName evidence="12 13">Multifunctional fusion protein</fullName>
    </recommendedName>
    <domain>
        <recommendedName>
            <fullName evidence="12">Protein translocase subunit SecD</fullName>
        </recommendedName>
    </domain>
    <domain>
        <recommendedName>
            <fullName evidence="13">Protein-export membrane protein SecF</fullName>
        </recommendedName>
    </domain>
</protein>
<dbReference type="NCBIfam" id="TIGR01129">
    <property type="entry name" value="secD"/>
    <property type="match status" value="1"/>
</dbReference>
<dbReference type="InterPro" id="IPR005665">
    <property type="entry name" value="SecF_bac"/>
</dbReference>
<dbReference type="InterPro" id="IPR048631">
    <property type="entry name" value="SecD_1st"/>
</dbReference>
<dbReference type="PRINTS" id="PR01755">
    <property type="entry name" value="SECFTRNLCASE"/>
</dbReference>
<feature type="transmembrane region" description="Helical" evidence="12">
    <location>
        <begin position="377"/>
        <end position="401"/>
    </location>
</feature>
<dbReference type="HAMAP" id="MF_01463_B">
    <property type="entry name" value="SecD_B"/>
    <property type="match status" value="1"/>
</dbReference>
<evidence type="ECO:0000256" key="7">
    <source>
        <dbReference type="ARBA" id="ARBA00023010"/>
    </source>
</evidence>
<keyword evidence="8 12" id="KW-0472">Membrane</keyword>
<keyword evidence="5 12" id="KW-0653">Protein transport</keyword>
<comment type="caution">
    <text evidence="12">Lacks conserved residue(s) required for the propagation of feature annotation.</text>
</comment>
<evidence type="ECO:0000256" key="3">
    <source>
        <dbReference type="ARBA" id="ARBA00022475"/>
    </source>
</evidence>
<dbReference type="PATRIC" id="fig|537010.4.peg.1460"/>
<evidence type="ECO:0000259" key="16">
    <source>
        <dbReference type="Pfam" id="PF22599"/>
    </source>
</evidence>
<dbReference type="InterPro" id="IPR022646">
    <property type="entry name" value="SecD/SecF_CS"/>
</dbReference>
<evidence type="ECO:0000256" key="9">
    <source>
        <dbReference type="ARBA" id="ARBA00059018"/>
    </source>
</evidence>
<evidence type="ECO:0000256" key="4">
    <source>
        <dbReference type="ARBA" id="ARBA00022692"/>
    </source>
</evidence>
<feature type="domain" description="Protein translocase subunit SecDF P1" evidence="15">
    <location>
        <begin position="77"/>
        <end position="136"/>
    </location>
</feature>
<proteinExistence type="inferred from homology"/>
<dbReference type="FunFam" id="1.20.1640.10:FF:000004">
    <property type="entry name" value="Protein translocase subunit SecD"/>
    <property type="match status" value="1"/>
</dbReference>
<feature type="transmembrane region" description="Helical" evidence="12">
    <location>
        <begin position="307"/>
        <end position="328"/>
    </location>
</feature>
<comment type="similarity">
    <text evidence="10">In the C-terminal section; belongs to the SecD/SecF family. SecF subfamily.</text>
</comment>
<dbReference type="InterPro" id="IPR005791">
    <property type="entry name" value="SecD"/>
</dbReference>
<feature type="domain" description="Protein export membrane protein SecD/SecF C-terminal" evidence="14">
    <location>
        <begin position="234"/>
        <end position="404"/>
    </location>
</feature>
<evidence type="ECO:0000256" key="1">
    <source>
        <dbReference type="ARBA" id="ARBA00004651"/>
    </source>
</evidence>
<reference evidence="17 18" key="1">
    <citation type="submission" date="2011-08" db="EMBL/GenBank/DDBJ databases">
        <authorList>
            <person name="Weinstock G."/>
            <person name="Sodergren E."/>
            <person name="Clifton S."/>
            <person name="Fulton L."/>
            <person name="Fulton B."/>
            <person name="Courtney L."/>
            <person name="Fronick C."/>
            <person name="Harrison M."/>
            <person name="Strong C."/>
            <person name="Farmer C."/>
            <person name="Delahaunty K."/>
            <person name="Markovic C."/>
            <person name="Hall O."/>
            <person name="Minx P."/>
            <person name="Tomlinson C."/>
            <person name="Mitreva M."/>
            <person name="Hou S."/>
            <person name="Chen J."/>
            <person name="Wollam A."/>
            <person name="Pepin K.H."/>
            <person name="Johnson M."/>
            <person name="Bhonagiri V."/>
            <person name="Zhang X."/>
            <person name="Suruliraj S."/>
            <person name="Warren W."/>
            <person name="Chinwalla A."/>
            <person name="Mardis E.R."/>
            <person name="Wilson R.K."/>
        </authorList>
    </citation>
    <scope>NUCLEOTIDE SEQUENCE [LARGE SCALE GENOMIC DNA]</scope>
    <source>
        <strain evidence="17 18">DP7</strain>
    </source>
</reference>
<dbReference type="FunFam" id="1.20.1640.10:FF:000024">
    <property type="entry name" value="Multifunctional fusion protein"/>
    <property type="match status" value="1"/>
</dbReference>
<evidence type="ECO:0000256" key="12">
    <source>
        <dbReference type="HAMAP-Rule" id="MF_01463"/>
    </source>
</evidence>
<dbReference type="InterPro" id="IPR048634">
    <property type="entry name" value="SecD_SecF_C"/>
</dbReference>
<keyword evidence="2 12" id="KW-0813">Transport</keyword>
<evidence type="ECO:0000256" key="11">
    <source>
        <dbReference type="ARBA" id="ARBA00061053"/>
    </source>
</evidence>
<evidence type="ECO:0000256" key="10">
    <source>
        <dbReference type="ARBA" id="ARBA00060856"/>
    </source>
</evidence>
<dbReference type="GO" id="GO:0065002">
    <property type="term" value="P:intracellular protein transmembrane transport"/>
    <property type="evidence" value="ECO:0007669"/>
    <property type="project" value="UniProtKB-UniRule"/>
</dbReference>
<comment type="similarity">
    <text evidence="12">Belongs to the SecD/SecF family. SecD subfamily.</text>
</comment>
<feature type="transmembrane region" description="Helical" evidence="12">
    <location>
        <begin position="255"/>
        <end position="273"/>
    </location>
</feature>
<keyword evidence="6 12" id="KW-1133">Transmembrane helix</keyword>
<dbReference type="Pfam" id="PF02355">
    <property type="entry name" value="SecD_SecF_C"/>
    <property type="match status" value="2"/>
</dbReference>
<comment type="subcellular location">
    <subcellularLocation>
        <location evidence="1 12">Cell membrane</location>
        <topology evidence="1 12">Multi-pass membrane protein</topology>
    </subcellularLocation>
</comment>
<evidence type="ECO:0000256" key="13">
    <source>
        <dbReference type="HAMAP-Rule" id="MF_01464"/>
    </source>
</evidence>
<dbReference type="NCBIfam" id="TIGR00966">
    <property type="entry name" value="transloc_SecF"/>
    <property type="match status" value="1"/>
</dbReference>
<evidence type="ECO:0000256" key="2">
    <source>
        <dbReference type="ARBA" id="ARBA00022448"/>
    </source>
</evidence>
<dbReference type="InterPro" id="IPR022813">
    <property type="entry name" value="SecD/SecF_arch_bac"/>
</dbReference>
<dbReference type="InterPro" id="IPR054384">
    <property type="entry name" value="SecDF_P1_head"/>
</dbReference>
<dbReference type="GO" id="GO:0043952">
    <property type="term" value="P:protein transport by the Sec complex"/>
    <property type="evidence" value="ECO:0007669"/>
    <property type="project" value="UniProtKB-UniRule"/>
</dbReference>
<feature type="transmembrane region" description="Helical" evidence="12">
    <location>
        <begin position="628"/>
        <end position="649"/>
    </location>
</feature>
<dbReference type="InterPro" id="IPR022645">
    <property type="entry name" value="SecD/SecF_bac"/>
</dbReference>
<gene>
    <name evidence="12" type="primary">secD</name>
    <name evidence="13" type="synonym">secF</name>
    <name evidence="17" type="ORF">HMPREF0322_01571</name>
</gene>
<feature type="domain" description="SecDF P1 head subdomain" evidence="16">
    <location>
        <begin position="138"/>
        <end position="232"/>
    </location>
</feature>
<dbReference type="Pfam" id="PF21760">
    <property type="entry name" value="SecD_1st"/>
    <property type="match status" value="1"/>
</dbReference>
<feature type="transmembrane region" description="Helical" evidence="12">
    <location>
        <begin position="704"/>
        <end position="729"/>
    </location>
</feature>
<feature type="transmembrane region" description="Helical" evidence="12">
    <location>
        <begin position="278"/>
        <end position="295"/>
    </location>
</feature>
<comment type="similarity">
    <text evidence="11">In the N-terminal section; belongs to the SecD/SecF family. SecD subfamily.</text>
</comment>
<sequence>MGKSQVTIKGGSMMKRGSILKLTAALLLIVIAVVFSIQPLTDSERGISLGLDLRGGVHLVLQAEPGPDGAAITADDVEKAKSIIEKRVNEMGLSEPVIQADLDKKRIIVDLAGVQDPDKAVEALKTTAKLTFKDPQGNVVIEGGDLKDARAGQGERSYVVHLTFSPEGAKKFADVTSRNIGQNIGIYLDDQLLQNPQVQAAITNGQAEITGYASLEEAAQYAVLLRSGALPVSLSIEEKRTVGASLGVDSLNKSINAGIVALVFILLFMLVLYRLPGLVANISLIVFTLIVLWALKGFGAVLTLPGIAGILLSIGMAVDLNIIIYERIKEELRLGKSLRASVEAGFSRAFLTVFDSNITTLFAAATLFFLGTSSIKGFAITLGIGIFASLFTAITFTRMLLRWIVGINPRMNTAWFGVKRENDASGKKTGEATPATQAATYEDVKASIPFYFNVVKRRYIWFALSLIMIAVSLGSLFTQKLNLGVDFTGGTMLDMKFSQQVTQEKITQAMESVGLEGPVVQLSDNDTSALIRTSALEEDKRNELLTALQTQVGDFDKESLKEDKVGPSIGQELTRNAFLSLAIAAVLMLVYIGFRFQFAYAVSGILALVHDVIITVGIFSLFQWEIDATFVAAILTIFGYSINDTVVIFDRIRENEPRLKRGDSYEDMVDKSVWQMMGRSIKTVLTVLISLLAIYILGGESTQGFALAMLIGVIAGAYSSVFNASQILVEIKKRMKPKRGGKAARTKA</sequence>
<name>G9XKW0_DESHA</name>
<dbReference type="Proteomes" id="UP000004416">
    <property type="component" value="Unassembled WGS sequence"/>
</dbReference>
<evidence type="ECO:0000259" key="15">
    <source>
        <dbReference type="Pfam" id="PF21760"/>
    </source>
</evidence>
<dbReference type="Pfam" id="PF07549">
    <property type="entry name" value="Sec_GG"/>
    <property type="match status" value="2"/>
</dbReference>
<accession>G9XKW0</accession>
<feature type="transmembrane region" description="Helical" evidence="12">
    <location>
        <begin position="349"/>
        <end position="371"/>
    </location>
</feature>
<dbReference type="GO" id="GO:0006605">
    <property type="term" value="P:protein targeting"/>
    <property type="evidence" value="ECO:0007669"/>
    <property type="project" value="UniProtKB-UniRule"/>
</dbReference>
<dbReference type="HOGENOM" id="CLU_007894_3_0_9"/>
<dbReference type="Pfam" id="PF22599">
    <property type="entry name" value="SecDF_P1_head"/>
    <property type="match status" value="1"/>
</dbReference>
<keyword evidence="7 12" id="KW-0811">Translocation</keyword>
<keyword evidence="3 12" id="KW-1003">Cell membrane</keyword>
<comment type="subunit">
    <text evidence="12">Forms a complex with SecF. Part of the essential Sec protein translocation apparatus which comprises SecA, SecYEG and auxiliary proteins SecDF. Other proteins may also be involved.</text>
</comment>
<dbReference type="PANTHER" id="PTHR30081:SF1">
    <property type="entry name" value="PROTEIN TRANSLOCASE SUBUNIT SECD"/>
    <property type="match status" value="1"/>
</dbReference>
<organism evidence="17 18">
    <name type="scientific">Desulfitobacterium hafniense DP7</name>
    <dbReference type="NCBI Taxonomy" id="537010"/>
    <lineage>
        <taxon>Bacteria</taxon>
        <taxon>Bacillati</taxon>
        <taxon>Bacillota</taxon>
        <taxon>Clostridia</taxon>
        <taxon>Eubacteriales</taxon>
        <taxon>Desulfitobacteriaceae</taxon>
        <taxon>Desulfitobacterium</taxon>
    </lineage>
</organism>
<comment type="function">
    <text evidence="9 12">Part of the Sec protein translocase complex. Interacts with the SecYEG preprotein conducting channel. SecDF uses the proton motive force (PMF) to complete protein translocation after the ATP-dependent function of SecA.</text>
</comment>
<dbReference type="PANTHER" id="PTHR30081">
    <property type="entry name" value="PROTEIN-EXPORT MEMBRANE PROTEIN SEC"/>
    <property type="match status" value="1"/>
</dbReference>
<evidence type="ECO:0000313" key="17">
    <source>
        <dbReference type="EMBL" id="EHL07677.1"/>
    </source>
</evidence>
<keyword evidence="4 12" id="KW-0812">Transmembrane</keyword>
<evidence type="ECO:0000259" key="14">
    <source>
        <dbReference type="Pfam" id="PF02355"/>
    </source>
</evidence>
<dbReference type="SUPFAM" id="SSF82866">
    <property type="entry name" value="Multidrug efflux transporter AcrB transmembrane domain"/>
    <property type="match status" value="2"/>
</dbReference>
<comment type="similarity">
    <text evidence="13">Belongs to the SecD/SecF family. SecF subfamily.</text>
</comment>
<evidence type="ECO:0000256" key="5">
    <source>
        <dbReference type="ARBA" id="ARBA00022927"/>
    </source>
</evidence>
<dbReference type="HAMAP" id="MF_01464_B">
    <property type="entry name" value="SecF_B"/>
    <property type="match status" value="1"/>
</dbReference>
<dbReference type="NCBIfam" id="TIGR00916">
    <property type="entry name" value="2A0604s01"/>
    <property type="match status" value="2"/>
</dbReference>
<feature type="domain" description="Protein export membrane protein SecD/SecF C-terminal" evidence="14">
    <location>
        <begin position="550"/>
        <end position="733"/>
    </location>
</feature>
<dbReference type="Gene3D" id="3.30.70.3220">
    <property type="match status" value="1"/>
</dbReference>
<dbReference type="Gene3D" id="1.20.1640.10">
    <property type="entry name" value="Multidrug efflux transporter AcrB transmembrane domain"/>
    <property type="match status" value="2"/>
</dbReference>
<feature type="transmembrane region" description="Helical" evidence="12">
    <location>
        <begin position="577"/>
        <end position="594"/>
    </location>
</feature>
<dbReference type="GO" id="GO:0015450">
    <property type="term" value="F:protein-transporting ATPase activity"/>
    <property type="evidence" value="ECO:0007669"/>
    <property type="project" value="InterPro"/>
</dbReference>
<feature type="transmembrane region" description="Helical" evidence="12">
    <location>
        <begin position="681"/>
        <end position="698"/>
    </location>
</feature>
<evidence type="ECO:0000313" key="18">
    <source>
        <dbReference type="Proteomes" id="UP000004416"/>
    </source>
</evidence>
<dbReference type="AlphaFoldDB" id="G9XKW0"/>
<feature type="transmembrane region" description="Helical" evidence="12">
    <location>
        <begin position="459"/>
        <end position="477"/>
    </location>
</feature>